<dbReference type="InterPro" id="IPR005467">
    <property type="entry name" value="His_kinase_dom"/>
</dbReference>
<dbReference type="EC" id="2.7.13.3" evidence="2"/>
<organism evidence="7 8">
    <name type="scientific">Candidatus Blautia faecavium</name>
    <dbReference type="NCBI Taxonomy" id="2838487"/>
    <lineage>
        <taxon>Bacteria</taxon>
        <taxon>Bacillati</taxon>
        <taxon>Bacillota</taxon>
        <taxon>Clostridia</taxon>
        <taxon>Lachnospirales</taxon>
        <taxon>Lachnospiraceae</taxon>
        <taxon>Blautia</taxon>
    </lineage>
</organism>
<dbReference type="EMBL" id="DWYZ01000047">
    <property type="protein sequence ID" value="HJB27542.1"/>
    <property type="molecule type" value="Genomic_DNA"/>
</dbReference>
<dbReference type="Gene3D" id="3.30.565.10">
    <property type="entry name" value="Histidine kinase-like ATPase, C-terminal domain"/>
    <property type="match status" value="1"/>
</dbReference>
<reference evidence="7" key="1">
    <citation type="journal article" date="2021" name="PeerJ">
        <title>Extensive microbial diversity within the chicken gut microbiome revealed by metagenomics and culture.</title>
        <authorList>
            <person name="Gilroy R."/>
            <person name="Ravi A."/>
            <person name="Getino M."/>
            <person name="Pursley I."/>
            <person name="Horton D.L."/>
            <person name="Alikhan N.F."/>
            <person name="Baker D."/>
            <person name="Gharbi K."/>
            <person name="Hall N."/>
            <person name="Watson M."/>
            <person name="Adriaenssens E.M."/>
            <person name="Foster-Nyarko E."/>
            <person name="Jarju S."/>
            <person name="Secka A."/>
            <person name="Antonio M."/>
            <person name="Oren A."/>
            <person name="Chaudhuri R.R."/>
            <person name="La Ragione R."/>
            <person name="Hildebrand F."/>
            <person name="Pallen M.J."/>
        </authorList>
    </citation>
    <scope>NUCLEOTIDE SEQUENCE</scope>
    <source>
        <strain evidence="7">ChiSjej1B19-5720</strain>
    </source>
</reference>
<evidence type="ECO:0000256" key="5">
    <source>
        <dbReference type="ARBA" id="ARBA00023012"/>
    </source>
</evidence>
<dbReference type="Pfam" id="PF02518">
    <property type="entry name" value="HATPase_c"/>
    <property type="match status" value="1"/>
</dbReference>
<proteinExistence type="predicted"/>
<keyword evidence="5" id="KW-0902">Two-component regulatory system</keyword>
<protein>
    <recommendedName>
        <fullName evidence="2">histidine kinase</fullName>
        <ecNumber evidence="2">2.7.13.3</ecNumber>
    </recommendedName>
</protein>
<dbReference type="GO" id="GO:0004673">
    <property type="term" value="F:protein histidine kinase activity"/>
    <property type="evidence" value="ECO:0007669"/>
    <property type="project" value="UniProtKB-EC"/>
</dbReference>
<feature type="non-terminal residue" evidence="7">
    <location>
        <position position="1"/>
    </location>
</feature>
<dbReference type="CDD" id="cd00075">
    <property type="entry name" value="HATPase"/>
    <property type="match status" value="1"/>
</dbReference>
<evidence type="ECO:0000256" key="4">
    <source>
        <dbReference type="ARBA" id="ARBA00022777"/>
    </source>
</evidence>
<dbReference type="PANTHER" id="PTHR43711:SF1">
    <property type="entry name" value="HISTIDINE KINASE 1"/>
    <property type="match status" value="1"/>
</dbReference>
<dbReference type="Proteomes" id="UP000823842">
    <property type="component" value="Unassembled WGS sequence"/>
</dbReference>
<comment type="caution">
    <text evidence="7">The sequence shown here is derived from an EMBL/GenBank/DDBJ whole genome shotgun (WGS) entry which is preliminary data.</text>
</comment>
<dbReference type="AlphaFoldDB" id="A0A9D2LQN0"/>
<dbReference type="SMART" id="SM00387">
    <property type="entry name" value="HATPase_c"/>
    <property type="match status" value="1"/>
</dbReference>
<name>A0A9D2LQN0_9FIRM</name>
<evidence type="ECO:0000259" key="6">
    <source>
        <dbReference type="PROSITE" id="PS50109"/>
    </source>
</evidence>
<dbReference type="InterPro" id="IPR036890">
    <property type="entry name" value="HATPase_C_sf"/>
</dbReference>
<evidence type="ECO:0000256" key="2">
    <source>
        <dbReference type="ARBA" id="ARBA00012438"/>
    </source>
</evidence>
<evidence type="ECO:0000313" key="8">
    <source>
        <dbReference type="Proteomes" id="UP000823842"/>
    </source>
</evidence>
<dbReference type="GO" id="GO:0000160">
    <property type="term" value="P:phosphorelay signal transduction system"/>
    <property type="evidence" value="ECO:0007669"/>
    <property type="project" value="UniProtKB-KW"/>
</dbReference>
<dbReference type="PROSITE" id="PS50109">
    <property type="entry name" value="HIS_KIN"/>
    <property type="match status" value="1"/>
</dbReference>
<sequence length="199" mass="22209">KESREELSGQVLEELTAIREQAQTLEFLMEGLVKLSRLEKGILEVHGKRQPLAPVLSKVYNQFLLKAQDKDICLEMDQTGERAVFDEKWTVEALANIVDNAVKYTPKGGRIHIQAQALSSFVRVDVTDTGPGILEEEQGKIFGRFYRSKDAASKPGVGIGLYIAREVMSAQNGYIKVTSKPGRGSTFSLYFLKEEVTKN</sequence>
<evidence type="ECO:0000313" key="7">
    <source>
        <dbReference type="EMBL" id="HJB27542.1"/>
    </source>
</evidence>
<dbReference type="InterPro" id="IPR050736">
    <property type="entry name" value="Sensor_HK_Regulatory"/>
</dbReference>
<dbReference type="InterPro" id="IPR003594">
    <property type="entry name" value="HATPase_dom"/>
</dbReference>
<evidence type="ECO:0000256" key="3">
    <source>
        <dbReference type="ARBA" id="ARBA00022679"/>
    </source>
</evidence>
<feature type="domain" description="Histidine kinase" evidence="6">
    <location>
        <begin position="1"/>
        <end position="195"/>
    </location>
</feature>
<gene>
    <name evidence="7" type="ORF">IAA06_01955</name>
</gene>
<dbReference type="SUPFAM" id="SSF55874">
    <property type="entry name" value="ATPase domain of HSP90 chaperone/DNA topoisomerase II/histidine kinase"/>
    <property type="match status" value="1"/>
</dbReference>
<reference evidence="7" key="2">
    <citation type="submission" date="2021-04" db="EMBL/GenBank/DDBJ databases">
        <authorList>
            <person name="Gilroy R."/>
        </authorList>
    </citation>
    <scope>NUCLEOTIDE SEQUENCE</scope>
    <source>
        <strain evidence="7">ChiSjej1B19-5720</strain>
    </source>
</reference>
<dbReference type="PRINTS" id="PR00344">
    <property type="entry name" value="BCTRLSENSOR"/>
</dbReference>
<comment type="catalytic activity">
    <reaction evidence="1">
        <text>ATP + protein L-histidine = ADP + protein N-phospho-L-histidine.</text>
        <dbReference type="EC" id="2.7.13.3"/>
    </reaction>
</comment>
<evidence type="ECO:0000256" key="1">
    <source>
        <dbReference type="ARBA" id="ARBA00000085"/>
    </source>
</evidence>
<accession>A0A9D2LQN0</accession>
<keyword evidence="3" id="KW-0808">Transferase</keyword>
<keyword evidence="4 7" id="KW-0418">Kinase</keyword>
<dbReference type="InterPro" id="IPR004358">
    <property type="entry name" value="Sig_transdc_His_kin-like_C"/>
</dbReference>
<dbReference type="PANTHER" id="PTHR43711">
    <property type="entry name" value="TWO-COMPONENT HISTIDINE KINASE"/>
    <property type="match status" value="1"/>
</dbReference>